<dbReference type="GO" id="GO:0016747">
    <property type="term" value="F:acyltransferase activity, transferring groups other than amino-acyl groups"/>
    <property type="evidence" value="ECO:0007669"/>
    <property type="project" value="InterPro"/>
</dbReference>
<protein>
    <recommendedName>
        <fullName evidence="1">N-acetyltransferase domain-containing protein</fullName>
    </recommendedName>
</protein>
<dbReference type="Pfam" id="PF00583">
    <property type="entry name" value="Acetyltransf_1"/>
    <property type="match status" value="1"/>
</dbReference>
<dbReference type="PANTHER" id="PTHR47237:SF1">
    <property type="entry name" value="SLL0310 PROTEIN"/>
    <property type="match status" value="1"/>
</dbReference>
<organism evidence="2 3">
    <name type="scientific">Falsiruegeria mediterranea M17</name>
    <dbReference type="NCBI Taxonomy" id="1200281"/>
    <lineage>
        <taxon>Bacteria</taxon>
        <taxon>Pseudomonadati</taxon>
        <taxon>Pseudomonadota</taxon>
        <taxon>Alphaproteobacteria</taxon>
        <taxon>Rhodobacterales</taxon>
        <taxon>Roseobacteraceae</taxon>
        <taxon>Falsiruegeria</taxon>
    </lineage>
</organism>
<dbReference type="CDD" id="cd04301">
    <property type="entry name" value="NAT_SF"/>
    <property type="match status" value="1"/>
</dbReference>
<evidence type="ECO:0000313" key="2">
    <source>
        <dbReference type="EMBL" id="SPJ27408.1"/>
    </source>
</evidence>
<dbReference type="Pfam" id="PF18014">
    <property type="entry name" value="Acetyltransf_18"/>
    <property type="match status" value="1"/>
</dbReference>
<name>A0A2R8C4Q4_9RHOB</name>
<dbReference type="InterPro" id="IPR052729">
    <property type="entry name" value="Acyl/Acetyltrans_Enzymes"/>
</dbReference>
<dbReference type="OrthoDB" id="20916at2"/>
<dbReference type="PANTHER" id="PTHR47237">
    <property type="entry name" value="SLL0310 PROTEIN"/>
    <property type="match status" value="1"/>
</dbReference>
<dbReference type="InterPro" id="IPR000182">
    <property type="entry name" value="GNAT_dom"/>
</dbReference>
<dbReference type="AlphaFoldDB" id="A0A2R8C4Q4"/>
<sequence>MSTDYAIRPLTPDEVLIAVDWAAREGWNPGLSDARCFLSVDADGFWGGFLNGELIATISVVNYDAQFAFLGFYIVHPDHRGQGYGLRLWQAATAHAGDRLIGLDGVQEEQANYAKSGFQLAYRNIRFGGPIREALKGLPDGEQSTSLNELTAEVEAFDRAAFPAPRSKFLSHWLTAEGHVARALYLDNELRGYGVIRPCRSGFKIGPVIADDAEIARALTSALLRAVPDTVHDQDVFLDVPEPNSAAGELARDMGLTPVFETARMYTGPAPKIAVDRIFGVTTFELG</sequence>
<dbReference type="Gene3D" id="3.40.630.30">
    <property type="match status" value="1"/>
</dbReference>
<dbReference type="PROSITE" id="PS51186">
    <property type="entry name" value="GNAT"/>
    <property type="match status" value="1"/>
</dbReference>
<keyword evidence="3" id="KW-1185">Reference proteome</keyword>
<evidence type="ECO:0000259" key="1">
    <source>
        <dbReference type="PROSITE" id="PS51186"/>
    </source>
</evidence>
<dbReference type="EMBL" id="ONZG01000002">
    <property type="protein sequence ID" value="SPJ27408.1"/>
    <property type="molecule type" value="Genomic_DNA"/>
</dbReference>
<dbReference type="InterPro" id="IPR041496">
    <property type="entry name" value="YitH/HolE_GNAT"/>
</dbReference>
<dbReference type="SUPFAM" id="SSF55729">
    <property type="entry name" value="Acyl-CoA N-acyltransferases (Nat)"/>
    <property type="match status" value="1"/>
</dbReference>
<feature type="domain" description="N-acetyltransferase" evidence="1">
    <location>
        <begin position="5"/>
        <end position="138"/>
    </location>
</feature>
<dbReference type="InterPro" id="IPR016181">
    <property type="entry name" value="Acyl_CoA_acyltransferase"/>
</dbReference>
<dbReference type="Proteomes" id="UP000244898">
    <property type="component" value="Unassembled WGS sequence"/>
</dbReference>
<dbReference type="Gene3D" id="3.40.630.90">
    <property type="match status" value="1"/>
</dbReference>
<dbReference type="RefSeq" id="WP_108785700.1">
    <property type="nucleotide sequence ID" value="NZ_ONZG01000002.1"/>
</dbReference>
<gene>
    <name evidence="2" type="ORF">TRM7615_00895</name>
</gene>
<proteinExistence type="predicted"/>
<accession>A0A2R8C4Q4</accession>
<reference evidence="3" key="1">
    <citation type="submission" date="2018-03" db="EMBL/GenBank/DDBJ databases">
        <authorList>
            <person name="Rodrigo-Torres L."/>
            <person name="Arahal R. D."/>
            <person name="Lucena T."/>
        </authorList>
    </citation>
    <scope>NUCLEOTIDE SEQUENCE [LARGE SCALE GENOMIC DNA]</scope>
    <source>
        <strain evidence="3">CECT 7615</strain>
    </source>
</reference>
<evidence type="ECO:0000313" key="3">
    <source>
        <dbReference type="Proteomes" id="UP000244898"/>
    </source>
</evidence>